<evidence type="ECO:0000313" key="1">
    <source>
        <dbReference type="EMBL" id="JAD69086.1"/>
    </source>
</evidence>
<name>A0A0A9C0L7_ARUDO</name>
<organism evidence="1">
    <name type="scientific">Arundo donax</name>
    <name type="common">Giant reed</name>
    <name type="synonym">Donax arundinaceus</name>
    <dbReference type="NCBI Taxonomy" id="35708"/>
    <lineage>
        <taxon>Eukaryota</taxon>
        <taxon>Viridiplantae</taxon>
        <taxon>Streptophyta</taxon>
        <taxon>Embryophyta</taxon>
        <taxon>Tracheophyta</taxon>
        <taxon>Spermatophyta</taxon>
        <taxon>Magnoliopsida</taxon>
        <taxon>Liliopsida</taxon>
        <taxon>Poales</taxon>
        <taxon>Poaceae</taxon>
        <taxon>PACMAD clade</taxon>
        <taxon>Arundinoideae</taxon>
        <taxon>Arundineae</taxon>
        <taxon>Arundo</taxon>
    </lineage>
</organism>
<proteinExistence type="predicted"/>
<protein>
    <submittedName>
        <fullName evidence="1">Uncharacterized protein</fullName>
    </submittedName>
</protein>
<accession>A0A0A9C0L7</accession>
<reference evidence="1" key="2">
    <citation type="journal article" date="2015" name="Data Brief">
        <title>Shoot transcriptome of the giant reed, Arundo donax.</title>
        <authorList>
            <person name="Barrero R.A."/>
            <person name="Guerrero F.D."/>
            <person name="Moolhuijzen P."/>
            <person name="Goolsby J.A."/>
            <person name="Tidwell J."/>
            <person name="Bellgard S.E."/>
            <person name="Bellgard M.I."/>
        </authorList>
    </citation>
    <scope>NUCLEOTIDE SEQUENCE</scope>
    <source>
        <tissue evidence="1">Shoot tissue taken approximately 20 cm above the soil surface</tissue>
    </source>
</reference>
<reference evidence="1" key="1">
    <citation type="submission" date="2014-09" db="EMBL/GenBank/DDBJ databases">
        <authorList>
            <person name="Magalhaes I.L.F."/>
            <person name="Oliveira U."/>
            <person name="Santos F.R."/>
            <person name="Vidigal T.H.D.A."/>
            <person name="Brescovit A.D."/>
            <person name="Santos A.J."/>
        </authorList>
    </citation>
    <scope>NUCLEOTIDE SEQUENCE</scope>
    <source>
        <tissue evidence="1">Shoot tissue taken approximately 20 cm above the soil surface</tissue>
    </source>
</reference>
<dbReference type="AlphaFoldDB" id="A0A0A9C0L7"/>
<sequence length="22" mass="2773">MKRPMSLPRWVPVEQLFRLEFL</sequence>
<dbReference type="EMBL" id="GBRH01228809">
    <property type="protein sequence ID" value="JAD69086.1"/>
    <property type="molecule type" value="Transcribed_RNA"/>
</dbReference>